<keyword evidence="7" id="KW-0732">Signal</keyword>
<evidence type="ECO:0000256" key="2">
    <source>
        <dbReference type="ARBA" id="ARBA00007264"/>
    </source>
</evidence>
<evidence type="ECO:0000256" key="5">
    <source>
        <dbReference type="ARBA" id="ARBA00023136"/>
    </source>
</evidence>
<feature type="signal peptide" evidence="7">
    <location>
        <begin position="1"/>
        <end position="25"/>
    </location>
</feature>
<name>A0ABM1BKP2_LIMPO</name>
<proteinExistence type="inferred from homology"/>
<sequence length="190" mass="22173">MTVIFIRTLFLVIIFLSVFVTLTTSSLYSDVRCKCICPSTEVVNGSKTERKLYIANVLPKDCTCYGVVLPQAAEDIRSKDKEFCPRCDCRYERRNTTTIRAVVILIIWVISLLVVYMIFLMLLDPFLNKRRAHYEEHHNEVCVDDPITMPLQSPTPTTTVLNRVGQQQDKWKRSVQEQRRHIYDQHTMLN</sequence>
<protein>
    <submittedName>
        <fullName evidence="9">Uncharacterized protein CG1161-like isoform X1</fullName>
    </submittedName>
</protein>
<evidence type="ECO:0000313" key="9">
    <source>
        <dbReference type="RefSeq" id="XP_013783910.1"/>
    </source>
</evidence>
<evidence type="ECO:0000256" key="1">
    <source>
        <dbReference type="ARBA" id="ARBA00004370"/>
    </source>
</evidence>
<dbReference type="InterPro" id="IPR008853">
    <property type="entry name" value="TMEM9/TMEM9B"/>
</dbReference>
<dbReference type="Pfam" id="PF05434">
    <property type="entry name" value="Tmemb_9"/>
    <property type="match status" value="1"/>
</dbReference>
<organism evidence="8 9">
    <name type="scientific">Limulus polyphemus</name>
    <name type="common">Atlantic horseshoe crab</name>
    <dbReference type="NCBI Taxonomy" id="6850"/>
    <lineage>
        <taxon>Eukaryota</taxon>
        <taxon>Metazoa</taxon>
        <taxon>Ecdysozoa</taxon>
        <taxon>Arthropoda</taxon>
        <taxon>Chelicerata</taxon>
        <taxon>Merostomata</taxon>
        <taxon>Xiphosura</taxon>
        <taxon>Limulidae</taxon>
        <taxon>Limulus</taxon>
    </lineage>
</organism>
<evidence type="ECO:0000256" key="7">
    <source>
        <dbReference type="SAM" id="SignalP"/>
    </source>
</evidence>
<dbReference type="RefSeq" id="XP_013783910.1">
    <property type="nucleotide sequence ID" value="XM_013928456.2"/>
</dbReference>
<keyword evidence="4 6" id="KW-1133">Transmembrane helix</keyword>
<evidence type="ECO:0000313" key="8">
    <source>
        <dbReference type="Proteomes" id="UP000694941"/>
    </source>
</evidence>
<dbReference type="Proteomes" id="UP000694941">
    <property type="component" value="Unplaced"/>
</dbReference>
<comment type="subcellular location">
    <subcellularLocation>
        <location evidence="1">Membrane</location>
    </subcellularLocation>
</comment>
<reference evidence="9" key="1">
    <citation type="submission" date="2025-08" db="UniProtKB">
        <authorList>
            <consortium name="RefSeq"/>
        </authorList>
    </citation>
    <scope>IDENTIFICATION</scope>
    <source>
        <tissue evidence="9">Muscle</tissue>
    </source>
</reference>
<evidence type="ECO:0000256" key="6">
    <source>
        <dbReference type="SAM" id="Phobius"/>
    </source>
</evidence>
<dbReference type="PANTHER" id="PTHR13064">
    <property type="entry name" value="TRANSMEMBRANE PROTEIN 9 FAMILY MEMBER"/>
    <property type="match status" value="1"/>
</dbReference>
<evidence type="ECO:0000256" key="4">
    <source>
        <dbReference type="ARBA" id="ARBA00022989"/>
    </source>
</evidence>
<evidence type="ECO:0000256" key="3">
    <source>
        <dbReference type="ARBA" id="ARBA00022692"/>
    </source>
</evidence>
<gene>
    <name evidence="9" type="primary">LOC106468058</name>
</gene>
<feature type="chain" id="PRO_5045433405" evidence="7">
    <location>
        <begin position="26"/>
        <end position="190"/>
    </location>
</feature>
<comment type="similarity">
    <text evidence="2">Belongs to the TMEM9 family.</text>
</comment>
<accession>A0ABM1BKP2</accession>
<keyword evidence="8" id="KW-1185">Reference proteome</keyword>
<dbReference type="PANTHER" id="PTHR13064:SF6">
    <property type="entry name" value="TRANSMEMBRANE PROTEIN 9"/>
    <property type="match status" value="1"/>
</dbReference>
<keyword evidence="5 6" id="KW-0472">Membrane</keyword>
<dbReference type="GeneID" id="106468058"/>
<keyword evidence="3 6" id="KW-0812">Transmembrane</keyword>
<feature type="transmembrane region" description="Helical" evidence="6">
    <location>
        <begin position="99"/>
        <end position="123"/>
    </location>
</feature>